<keyword evidence="5" id="KW-0131">Cell cycle</keyword>
<reference evidence="11" key="2">
    <citation type="submission" date="2025-08" db="UniProtKB">
        <authorList>
            <consortium name="RefSeq"/>
        </authorList>
    </citation>
    <scope>IDENTIFICATION</scope>
    <source>
        <tissue evidence="11">Adult</tissue>
    </source>
</reference>
<dbReference type="GeneID" id="105226398"/>
<comment type="subcellular location">
    <subcellularLocation>
        <location evidence="1">Cytoplasm</location>
        <location evidence="1">Cytoskeleton</location>
        <location evidence="1">Microtubule organizing center</location>
        <location evidence="1">Centrosome</location>
    </subcellularLocation>
</comment>
<evidence type="ECO:0000256" key="5">
    <source>
        <dbReference type="ARBA" id="ARBA00023306"/>
    </source>
</evidence>
<dbReference type="PANTHER" id="PTHR44281">
    <property type="entry name" value="SPINDLE ASSEMBLY ABNORMAL PROTEIN 6 HOMOLOG"/>
    <property type="match status" value="1"/>
</dbReference>
<name>A0ABM3JBB2_BACDO</name>
<protein>
    <submittedName>
        <fullName evidence="11">Spindle assembly abnormal protein 6 homolog isoform X1</fullName>
    </submittedName>
</protein>
<dbReference type="InterPro" id="IPR038558">
    <property type="entry name" value="SAS-6_N_sf"/>
</dbReference>
<feature type="domain" description="SAS-6 C-terminal coiled coil" evidence="9">
    <location>
        <begin position="173"/>
        <end position="229"/>
    </location>
</feature>
<evidence type="ECO:0000256" key="6">
    <source>
        <dbReference type="SAM" id="Coils"/>
    </source>
</evidence>
<dbReference type="Pfam" id="PF16531">
    <property type="entry name" value="SAS-6_N"/>
    <property type="match status" value="1"/>
</dbReference>
<dbReference type="InterPro" id="IPR032396">
    <property type="entry name" value="SAS-6_N"/>
</dbReference>
<reference evidence="10" key="1">
    <citation type="submission" date="2025-05" db="UniProtKB">
        <authorList>
            <consortium name="RefSeq"/>
        </authorList>
    </citation>
    <scope>NUCLEOTIDE SEQUENCE [LARGE SCALE GENOMIC DNA]</scope>
</reference>
<accession>A0ABM3JBB2</accession>
<evidence type="ECO:0000259" key="9">
    <source>
        <dbReference type="Pfam" id="PF22216"/>
    </source>
</evidence>
<keyword evidence="10" id="KW-1185">Reference proteome</keyword>
<dbReference type="PANTHER" id="PTHR44281:SF2">
    <property type="entry name" value="SPINDLE ASSEMBLY ABNORMAL PROTEIN 6 HOMOLOG"/>
    <property type="match status" value="1"/>
</dbReference>
<feature type="compositionally biased region" description="Polar residues" evidence="7">
    <location>
        <begin position="478"/>
        <end position="500"/>
    </location>
</feature>
<evidence type="ECO:0000256" key="7">
    <source>
        <dbReference type="SAM" id="MobiDB-lite"/>
    </source>
</evidence>
<keyword evidence="4" id="KW-0206">Cytoskeleton</keyword>
<evidence type="ECO:0000256" key="4">
    <source>
        <dbReference type="ARBA" id="ARBA00023212"/>
    </source>
</evidence>
<dbReference type="InterPro" id="IPR053997">
    <property type="entry name" value="SAS-6_C_CC"/>
</dbReference>
<feature type="region of interest" description="Disordered" evidence="7">
    <location>
        <begin position="475"/>
        <end position="500"/>
    </location>
</feature>
<dbReference type="RefSeq" id="XP_049306520.1">
    <property type="nucleotide sequence ID" value="XM_049450563.1"/>
</dbReference>
<evidence type="ECO:0000259" key="8">
    <source>
        <dbReference type="Pfam" id="PF16531"/>
    </source>
</evidence>
<dbReference type="Proteomes" id="UP001652620">
    <property type="component" value="Chromosome 2"/>
</dbReference>
<organism evidence="10 11">
    <name type="scientific">Bactrocera dorsalis</name>
    <name type="common">Oriental fruit fly</name>
    <name type="synonym">Dacus dorsalis</name>
    <dbReference type="NCBI Taxonomy" id="27457"/>
    <lineage>
        <taxon>Eukaryota</taxon>
        <taxon>Metazoa</taxon>
        <taxon>Ecdysozoa</taxon>
        <taxon>Arthropoda</taxon>
        <taxon>Hexapoda</taxon>
        <taxon>Insecta</taxon>
        <taxon>Pterygota</taxon>
        <taxon>Neoptera</taxon>
        <taxon>Endopterygota</taxon>
        <taxon>Diptera</taxon>
        <taxon>Brachycera</taxon>
        <taxon>Muscomorpha</taxon>
        <taxon>Tephritoidea</taxon>
        <taxon>Tephritidae</taxon>
        <taxon>Bactrocera</taxon>
        <taxon>Bactrocera</taxon>
    </lineage>
</organism>
<keyword evidence="2" id="KW-0963">Cytoplasm</keyword>
<dbReference type="Pfam" id="PF22216">
    <property type="entry name" value="Sas-6_C_CC"/>
    <property type="match status" value="1"/>
</dbReference>
<feature type="coiled-coil region" evidence="6">
    <location>
        <begin position="184"/>
        <end position="398"/>
    </location>
</feature>
<gene>
    <name evidence="11" type="primary">LOC105226398</name>
</gene>
<evidence type="ECO:0000256" key="3">
    <source>
        <dbReference type="ARBA" id="ARBA00023054"/>
    </source>
</evidence>
<proteinExistence type="predicted"/>
<evidence type="ECO:0000256" key="2">
    <source>
        <dbReference type="ARBA" id="ARBA00022490"/>
    </source>
</evidence>
<dbReference type="Gene3D" id="2.170.210.20">
    <property type="entry name" value="Spindle assembly abnormal protein 6, N-terminal domain"/>
    <property type="match status" value="1"/>
</dbReference>
<evidence type="ECO:0000313" key="10">
    <source>
        <dbReference type="Proteomes" id="UP001652620"/>
    </source>
</evidence>
<sequence length="500" mass="58029">MYAAADEEYFCNYNSSNNTESILPTVELMVNFRLDGERMKKPCIICAEKIAFKGLLVSFKISKTIIFSTKIYQLKQLRLTEKSDQRRMYITTVDGCSFNELKQDQSLHVTFAGFIENLARMLQDCRSGKLELALVQKQCNSADESISYQLQFIEMRSFKNLIHLCLPSRIAPLNIVLFYMSSRFDVIQKRNQSQENQIQALQQEVDMHMRTIDQLNAENGKLSENLVDNSRNLNQRHSEELKHLQENLRKTAEQKHIENERSQNKITALQLQIDKLISDKNSMQAEKIKEQKHIEILKDELSSAKSQSSTLKEQIERLHVEISSLKNTERKNEMHLVDARNHISELQEKIKKYDKAKADVVAELEAEKKISQTKRKALEMAAEEISKANEIILKQTQELIKLKKTVSWRTEVALQQEKAIGDKDKLLQLREKELSQARTTIEALREEIPQQLDSMRKFANTLERKYSEQINTLREKLSSTGKDNIPQHVSTTPLTSTRRK</sequence>
<evidence type="ECO:0000313" key="11">
    <source>
        <dbReference type="RefSeq" id="XP_049306520.1"/>
    </source>
</evidence>
<keyword evidence="3 6" id="KW-0175">Coiled coil</keyword>
<feature type="domain" description="Spindle assembly abnormal protein 6 N-terminal" evidence="8">
    <location>
        <begin position="70"/>
        <end position="167"/>
    </location>
</feature>
<evidence type="ECO:0000256" key="1">
    <source>
        <dbReference type="ARBA" id="ARBA00004300"/>
    </source>
</evidence>